<dbReference type="PANTHER" id="PTHR46018:SF4">
    <property type="entry name" value="METALLO-HYDROLASE YHFI-RELATED"/>
    <property type="match status" value="1"/>
</dbReference>
<dbReference type="EMBL" id="JAAOYM010000001">
    <property type="protein sequence ID" value="NIJ14098.1"/>
    <property type="molecule type" value="Genomic_DNA"/>
</dbReference>
<feature type="domain" description="Metallo-beta-lactamase" evidence="1">
    <location>
        <begin position="27"/>
        <end position="219"/>
    </location>
</feature>
<evidence type="ECO:0000313" key="3">
    <source>
        <dbReference type="Proteomes" id="UP000545493"/>
    </source>
</evidence>
<dbReference type="SMART" id="SM00849">
    <property type="entry name" value="Lactamase_B"/>
    <property type="match status" value="1"/>
</dbReference>
<dbReference type="GO" id="GO:0042781">
    <property type="term" value="F:3'-tRNA processing endoribonuclease activity"/>
    <property type="evidence" value="ECO:0007669"/>
    <property type="project" value="TreeGrafter"/>
</dbReference>
<dbReference type="Pfam" id="PF12706">
    <property type="entry name" value="Lactamase_B_2"/>
    <property type="match status" value="1"/>
</dbReference>
<protein>
    <submittedName>
        <fullName evidence="2">Ribonuclease BN (tRNA processing enzyme)</fullName>
    </submittedName>
</protein>
<dbReference type="PANTHER" id="PTHR46018">
    <property type="entry name" value="ZINC PHOSPHODIESTERASE ELAC PROTEIN 1"/>
    <property type="match status" value="1"/>
</dbReference>
<sequence length="252" mass="27152">MTRPIRRPATRLTVLGGCGAWPEPGRACSGFLLEHDGFRVVLDLGYGTASRLLGRCPGGEVDAVVVTHEHPDHCVDLSALARVRYYAGSKALPLYCPPGVVRVLRELERNPDPGEVFDLRTPPTAPATRPLGPFQLTTIALPHHVPNLGVRLTTAEHAIAYTGDCGSSPLLAELGRDADLFVMDATLWEPSGEPHYLMTAEEAAGWAKRAGAKRLLLTHFWPGTNRDVAVTRARAVFPGEVLAADEDTVVAL</sequence>
<comment type="caution">
    <text evidence="2">The sequence shown here is derived from an EMBL/GenBank/DDBJ whole genome shotgun (WGS) entry which is preliminary data.</text>
</comment>
<accession>A0A7X5UUS4</accession>
<dbReference type="Proteomes" id="UP000545493">
    <property type="component" value="Unassembled WGS sequence"/>
</dbReference>
<gene>
    <name evidence="2" type="ORF">FHU38_004442</name>
</gene>
<keyword evidence="3" id="KW-1185">Reference proteome</keyword>
<dbReference type="InterPro" id="IPR001279">
    <property type="entry name" value="Metallo-B-lactamas"/>
</dbReference>
<dbReference type="InterPro" id="IPR036866">
    <property type="entry name" value="RibonucZ/Hydroxyglut_hydro"/>
</dbReference>
<evidence type="ECO:0000313" key="2">
    <source>
        <dbReference type="EMBL" id="NIJ14098.1"/>
    </source>
</evidence>
<proteinExistence type="predicted"/>
<dbReference type="SUPFAM" id="SSF56281">
    <property type="entry name" value="Metallo-hydrolase/oxidoreductase"/>
    <property type="match status" value="1"/>
</dbReference>
<dbReference type="RefSeq" id="WP_167174665.1">
    <property type="nucleotide sequence ID" value="NZ_JAAOYM010000001.1"/>
</dbReference>
<dbReference type="CDD" id="cd07716">
    <property type="entry name" value="RNaseZ_short-form-like_MBL-fold"/>
    <property type="match status" value="1"/>
</dbReference>
<dbReference type="AlphaFoldDB" id="A0A7X5UUS4"/>
<reference evidence="2 3" key="1">
    <citation type="submission" date="2020-03" db="EMBL/GenBank/DDBJ databases">
        <title>Sequencing the genomes of 1000 actinobacteria strains.</title>
        <authorList>
            <person name="Klenk H.-P."/>
        </authorList>
    </citation>
    <scope>NUCLEOTIDE SEQUENCE [LARGE SCALE GENOMIC DNA]</scope>
    <source>
        <strain evidence="2 3">DSM 45685</strain>
    </source>
</reference>
<name>A0A7X5UUS4_9PSEU</name>
<organism evidence="2 3">
    <name type="scientific">Saccharomonospora amisosensis</name>
    <dbReference type="NCBI Taxonomy" id="1128677"/>
    <lineage>
        <taxon>Bacteria</taxon>
        <taxon>Bacillati</taxon>
        <taxon>Actinomycetota</taxon>
        <taxon>Actinomycetes</taxon>
        <taxon>Pseudonocardiales</taxon>
        <taxon>Pseudonocardiaceae</taxon>
        <taxon>Saccharomonospora</taxon>
    </lineage>
</organism>
<evidence type="ECO:0000259" key="1">
    <source>
        <dbReference type="SMART" id="SM00849"/>
    </source>
</evidence>
<dbReference type="Gene3D" id="3.60.15.10">
    <property type="entry name" value="Ribonuclease Z/Hydroxyacylglutathione hydrolase-like"/>
    <property type="match status" value="1"/>
</dbReference>